<dbReference type="EMBL" id="CAMAPE010000048">
    <property type="protein sequence ID" value="CAH9105859.1"/>
    <property type="molecule type" value="Genomic_DNA"/>
</dbReference>
<feature type="domain" description="F-box associated beta-propeller type 3" evidence="2">
    <location>
        <begin position="111"/>
        <end position="312"/>
    </location>
</feature>
<reference evidence="3" key="1">
    <citation type="submission" date="2022-07" db="EMBL/GenBank/DDBJ databases">
        <authorList>
            <person name="Macas J."/>
            <person name="Novak P."/>
            <person name="Neumann P."/>
        </authorList>
    </citation>
    <scope>NUCLEOTIDE SEQUENCE</scope>
</reference>
<keyword evidence="4" id="KW-1185">Reference proteome</keyword>
<sequence length="389" mass="44687">MEKLSNHQISTHILTKGALTNPEIPEHVIIQNVLLKLPVKDLLRLKSISKVWYDLITGPDFTRLYNSHSLAEANGRRLILIYDLDHCPHLFIMNMGGDVVSTKIYLRSKDNVFSNIFRGLICFYSATENQAFVLNLTTHETITLPRLRYQRRSMLSLGFDHIANKYKVVYFDSAQCRILTLQAGMRRKNSWRTVPSKGLLPSIRGNWNVDKLESDILIHIEGRLYWIATKPLRICYLDLNEERFGTIPVPQEVQQLKWCGRITEYYGKLGIVQLSKLHGELCLEFWIYDGGGEAAIVWTAESLELKMRRELVITNALCGSEIILGTMPTLNYLVTDSWRRRRFIPKLLVCNKTGVCEPIPTDDPYYSFPAFLGVVDLNFASFGSLFFCT</sequence>
<dbReference type="OrthoDB" id="1867629at2759"/>
<dbReference type="PANTHER" id="PTHR31111:SF87">
    <property type="entry name" value="F-BOX DOMAIN-CONTAINING PROTEIN"/>
    <property type="match status" value="1"/>
</dbReference>
<dbReference type="InterPro" id="IPR013187">
    <property type="entry name" value="F-box-assoc_dom_typ3"/>
</dbReference>
<comment type="caution">
    <text evidence="3">The sequence shown here is derived from an EMBL/GenBank/DDBJ whole genome shotgun (WGS) entry which is preliminary data.</text>
</comment>
<evidence type="ECO:0000259" key="1">
    <source>
        <dbReference type="Pfam" id="PF00646"/>
    </source>
</evidence>
<feature type="domain" description="F-box" evidence="1">
    <location>
        <begin position="29"/>
        <end position="63"/>
    </location>
</feature>
<dbReference type="Pfam" id="PF08268">
    <property type="entry name" value="FBA_3"/>
    <property type="match status" value="1"/>
</dbReference>
<name>A0A9P1EI60_CUSEU</name>
<dbReference type="AlphaFoldDB" id="A0A9P1EI60"/>
<evidence type="ECO:0000313" key="4">
    <source>
        <dbReference type="Proteomes" id="UP001152484"/>
    </source>
</evidence>
<proteinExistence type="predicted"/>
<evidence type="ECO:0000259" key="2">
    <source>
        <dbReference type="Pfam" id="PF08268"/>
    </source>
</evidence>
<dbReference type="PANTHER" id="PTHR31111">
    <property type="entry name" value="BNAA05G37150D PROTEIN-RELATED"/>
    <property type="match status" value="1"/>
</dbReference>
<accession>A0A9P1EI60</accession>
<protein>
    <recommendedName>
        <fullName evidence="5">F-box domain-containing protein</fullName>
    </recommendedName>
</protein>
<evidence type="ECO:0000313" key="3">
    <source>
        <dbReference type="EMBL" id="CAH9105859.1"/>
    </source>
</evidence>
<dbReference type="Pfam" id="PF00646">
    <property type="entry name" value="F-box"/>
    <property type="match status" value="1"/>
</dbReference>
<dbReference type="InterPro" id="IPR001810">
    <property type="entry name" value="F-box_dom"/>
</dbReference>
<gene>
    <name evidence="3" type="ORF">CEURO_LOCUS17090</name>
</gene>
<dbReference type="InterPro" id="IPR036047">
    <property type="entry name" value="F-box-like_dom_sf"/>
</dbReference>
<dbReference type="InterPro" id="IPR017451">
    <property type="entry name" value="F-box-assoc_interact_dom"/>
</dbReference>
<dbReference type="SUPFAM" id="SSF81383">
    <property type="entry name" value="F-box domain"/>
    <property type="match status" value="1"/>
</dbReference>
<dbReference type="NCBIfam" id="TIGR01640">
    <property type="entry name" value="F_box_assoc_1"/>
    <property type="match status" value="1"/>
</dbReference>
<evidence type="ECO:0008006" key="5">
    <source>
        <dbReference type="Google" id="ProtNLM"/>
    </source>
</evidence>
<dbReference type="Proteomes" id="UP001152484">
    <property type="component" value="Unassembled WGS sequence"/>
</dbReference>
<organism evidence="3 4">
    <name type="scientific">Cuscuta europaea</name>
    <name type="common">European dodder</name>
    <dbReference type="NCBI Taxonomy" id="41803"/>
    <lineage>
        <taxon>Eukaryota</taxon>
        <taxon>Viridiplantae</taxon>
        <taxon>Streptophyta</taxon>
        <taxon>Embryophyta</taxon>
        <taxon>Tracheophyta</taxon>
        <taxon>Spermatophyta</taxon>
        <taxon>Magnoliopsida</taxon>
        <taxon>eudicotyledons</taxon>
        <taxon>Gunneridae</taxon>
        <taxon>Pentapetalae</taxon>
        <taxon>asterids</taxon>
        <taxon>lamiids</taxon>
        <taxon>Solanales</taxon>
        <taxon>Convolvulaceae</taxon>
        <taxon>Cuscuteae</taxon>
        <taxon>Cuscuta</taxon>
        <taxon>Cuscuta subgen. Cuscuta</taxon>
    </lineage>
</organism>